<comment type="caution">
    <text evidence="2">The sequence shown here is derived from an EMBL/GenBank/DDBJ whole genome shotgun (WGS) entry which is preliminary data.</text>
</comment>
<evidence type="ECO:0000313" key="3">
    <source>
        <dbReference type="Proteomes" id="UP000635726"/>
    </source>
</evidence>
<dbReference type="AlphaFoldDB" id="A0A917PQ72"/>
<feature type="transmembrane region" description="Helical" evidence="1">
    <location>
        <begin position="67"/>
        <end position="87"/>
    </location>
</feature>
<reference evidence="2" key="2">
    <citation type="submission" date="2020-09" db="EMBL/GenBank/DDBJ databases">
        <authorList>
            <person name="Sun Q."/>
            <person name="Ohkuma M."/>
        </authorList>
    </citation>
    <scope>NUCLEOTIDE SEQUENCE</scope>
    <source>
        <strain evidence="2">JCM 14371</strain>
    </source>
</reference>
<dbReference type="Proteomes" id="UP000635726">
    <property type="component" value="Unassembled WGS sequence"/>
</dbReference>
<sequence>MPPTAASSGRHGQLLAGLGLSLLTGVACGVVEVQHTGGLWPTLLPVFVLLLLIGWPAAPGAGDGRTGLFAAVFGLGLTGVVAVQFVLSSSGNLIFRVGAGVVAVALCMLLLSVLVMLTRWSVRSFVHSF</sequence>
<feature type="transmembrane region" description="Helical" evidence="1">
    <location>
        <begin position="93"/>
        <end position="117"/>
    </location>
</feature>
<accession>A0A917PQ72</accession>
<feature type="transmembrane region" description="Helical" evidence="1">
    <location>
        <begin position="38"/>
        <end position="55"/>
    </location>
</feature>
<reference evidence="2" key="1">
    <citation type="journal article" date="2014" name="Int. J. Syst. Evol. Microbiol.">
        <title>Complete genome sequence of Corynebacterium casei LMG S-19264T (=DSM 44701T), isolated from a smear-ripened cheese.</title>
        <authorList>
            <consortium name="US DOE Joint Genome Institute (JGI-PGF)"/>
            <person name="Walter F."/>
            <person name="Albersmeier A."/>
            <person name="Kalinowski J."/>
            <person name="Ruckert C."/>
        </authorList>
    </citation>
    <scope>NUCLEOTIDE SEQUENCE</scope>
    <source>
        <strain evidence="2">JCM 14371</strain>
    </source>
</reference>
<organism evidence="2 3">
    <name type="scientific">Deinococcus aquiradiocola</name>
    <dbReference type="NCBI Taxonomy" id="393059"/>
    <lineage>
        <taxon>Bacteria</taxon>
        <taxon>Thermotogati</taxon>
        <taxon>Deinococcota</taxon>
        <taxon>Deinococci</taxon>
        <taxon>Deinococcales</taxon>
        <taxon>Deinococcaceae</taxon>
        <taxon>Deinococcus</taxon>
    </lineage>
</organism>
<gene>
    <name evidence="2" type="ORF">GCM10008939_33780</name>
</gene>
<name>A0A917PQ72_9DEIO</name>
<evidence type="ECO:0000256" key="1">
    <source>
        <dbReference type="SAM" id="Phobius"/>
    </source>
</evidence>
<keyword evidence="1" id="KW-0472">Membrane</keyword>
<dbReference type="EMBL" id="BMOE01000017">
    <property type="protein sequence ID" value="GGJ87006.1"/>
    <property type="molecule type" value="Genomic_DNA"/>
</dbReference>
<evidence type="ECO:0000313" key="2">
    <source>
        <dbReference type="EMBL" id="GGJ87006.1"/>
    </source>
</evidence>
<proteinExistence type="predicted"/>
<keyword evidence="1" id="KW-0812">Transmembrane</keyword>
<keyword evidence="1" id="KW-1133">Transmembrane helix</keyword>
<keyword evidence="3" id="KW-1185">Reference proteome</keyword>
<protein>
    <submittedName>
        <fullName evidence="2">Uncharacterized protein</fullName>
    </submittedName>
</protein>